<dbReference type="Proteomes" id="UP000823486">
    <property type="component" value="Unassembled WGS sequence"/>
</dbReference>
<feature type="domain" description="Metallo-beta-lactamase" evidence="5">
    <location>
        <begin position="12"/>
        <end position="192"/>
    </location>
</feature>
<comment type="cofactor">
    <cofactor evidence="1">
        <name>Zn(2+)</name>
        <dbReference type="ChEBI" id="CHEBI:29105"/>
    </cofactor>
</comment>
<dbReference type="PANTHER" id="PTHR46233:SF3">
    <property type="entry name" value="HYDROXYACYLGLUTATHIONE HYDROLASE GLOC"/>
    <property type="match status" value="1"/>
</dbReference>
<protein>
    <submittedName>
        <fullName evidence="6">Glyoxylase-like metal-dependent hydrolase (Beta-lactamase superfamily II)</fullName>
    </submittedName>
</protein>
<comment type="caution">
    <text evidence="6">The sequence shown here is derived from an EMBL/GenBank/DDBJ whole genome shotgun (WGS) entry which is preliminary data.</text>
</comment>
<gene>
    <name evidence="6" type="ORF">JOC77_002731</name>
</gene>
<evidence type="ECO:0000256" key="2">
    <source>
        <dbReference type="ARBA" id="ARBA00022723"/>
    </source>
</evidence>
<dbReference type="CDD" id="cd06262">
    <property type="entry name" value="metallo-hydrolase-like_MBL-fold"/>
    <property type="match status" value="1"/>
</dbReference>
<dbReference type="Pfam" id="PF00753">
    <property type="entry name" value="Lactamase_B"/>
    <property type="match status" value="1"/>
</dbReference>
<sequence>MKWFQLPLGSFQTNCYILVNRQKECLIFDPGDESEKLISFISQKELIPKAVLLTHAHLDHIGALDDIRKQYKIQAYIHEKEADWLIDPSLNGSKLFTPSSPLKLSPAENIVKGEQKLTVKGFEFELLETPGHSPGSVSYYFKELGAVFSGDALFNRSIGRTDLPGGNHKQLIQSIKTKLLTLPNNTVVLSGHGPATTIREESRENPFLV</sequence>
<evidence type="ECO:0000313" key="7">
    <source>
        <dbReference type="Proteomes" id="UP000823486"/>
    </source>
</evidence>
<dbReference type="InterPro" id="IPR001279">
    <property type="entry name" value="Metallo-B-lactamas"/>
</dbReference>
<accession>A0ABS2QJH0</accession>
<dbReference type="PANTHER" id="PTHR46233">
    <property type="entry name" value="HYDROXYACYLGLUTATHIONE HYDROLASE GLOC"/>
    <property type="match status" value="1"/>
</dbReference>
<reference evidence="6 7" key="1">
    <citation type="submission" date="2021-01" db="EMBL/GenBank/DDBJ databases">
        <title>Genomic Encyclopedia of Type Strains, Phase IV (KMG-IV): sequencing the most valuable type-strain genomes for metagenomic binning, comparative biology and taxonomic classification.</title>
        <authorList>
            <person name="Goeker M."/>
        </authorList>
    </citation>
    <scope>NUCLEOTIDE SEQUENCE [LARGE SCALE GENOMIC DNA]</scope>
    <source>
        <strain evidence="6 7">DSM 105482</strain>
    </source>
</reference>
<dbReference type="SMART" id="SM00849">
    <property type="entry name" value="Lactamase_B"/>
    <property type="match status" value="1"/>
</dbReference>
<evidence type="ECO:0000256" key="1">
    <source>
        <dbReference type="ARBA" id="ARBA00001947"/>
    </source>
</evidence>
<keyword evidence="2" id="KW-0479">Metal-binding</keyword>
<dbReference type="RefSeq" id="WP_204543993.1">
    <property type="nucleotide sequence ID" value="NZ_JAFBFI010000011.1"/>
</dbReference>
<evidence type="ECO:0000313" key="6">
    <source>
        <dbReference type="EMBL" id="MBM7693291.1"/>
    </source>
</evidence>
<dbReference type="EMBL" id="JAFBFI010000011">
    <property type="protein sequence ID" value="MBM7693291.1"/>
    <property type="molecule type" value="Genomic_DNA"/>
</dbReference>
<organism evidence="6 7">
    <name type="scientific">Peribacillus deserti</name>
    <dbReference type="NCBI Taxonomy" id="673318"/>
    <lineage>
        <taxon>Bacteria</taxon>
        <taxon>Bacillati</taxon>
        <taxon>Bacillota</taxon>
        <taxon>Bacilli</taxon>
        <taxon>Bacillales</taxon>
        <taxon>Bacillaceae</taxon>
        <taxon>Peribacillus</taxon>
    </lineage>
</organism>
<keyword evidence="3" id="KW-0378">Hydrolase</keyword>
<proteinExistence type="predicted"/>
<keyword evidence="7" id="KW-1185">Reference proteome</keyword>
<evidence type="ECO:0000259" key="5">
    <source>
        <dbReference type="SMART" id="SM00849"/>
    </source>
</evidence>
<dbReference type="InterPro" id="IPR051453">
    <property type="entry name" value="MBL_Glyoxalase_II"/>
</dbReference>
<dbReference type="SUPFAM" id="SSF56281">
    <property type="entry name" value="Metallo-hydrolase/oxidoreductase"/>
    <property type="match status" value="1"/>
</dbReference>
<keyword evidence="4" id="KW-0862">Zinc</keyword>
<evidence type="ECO:0000256" key="3">
    <source>
        <dbReference type="ARBA" id="ARBA00022801"/>
    </source>
</evidence>
<dbReference type="Gene3D" id="3.60.15.10">
    <property type="entry name" value="Ribonuclease Z/Hydroxyacylglutathione hydrolase-like"/>
    <property type="match status" value="1"/>
</dbReference>
<evidence type="ECO:0000256" key="4">
    <source>
        <dbReference type="ARBA" id="ARBA00022833"/>
    </source>
</evidence>
<name>A0ABS2QJH0_9BACI</name>
<dbReference type="InterPro" id="IPR036866">
    <property type="entry name" value="RibonucZ/Hydroxyglut_hydro"/>
</dbReference>